<keyword evidence="2 5" id="KW-0812">Transmembrane</keyword>
<evidence type="ECO:0000256" key="3">
    <source>
        <dbReference type="ARBA" id="ARBA00022989"/>
    </source>
</evidence>
<sequence length="588" mass="67377">MFSYNIFPSFVYRRVVPNIFDFLAFILVIGIMIMLFRSVQETTVPCDIVDIVPITLDVSSLPKYASRTTLRMLIAIVVSLLFTFIYATLAAKSRRLGMVLIPILDIMQSIPILGFLTFTVIYFISLYPGRVIGAEFAAIFAIFTSQVWNMTFSMYQSLCNIPKDLEEVSRSFRLSGWQKFWNLDVPFSIPGLVWNMMISMSGGWFFVVAAEMIVVGDTVISLPGIGSYVALAIKERSLVSVLYAMLTMVGVILLYDQLLFRPIIAWSNKFRLERTTAVHSSDPWVLYLFRKTNFLRFLGHSSYKIILPLSCNFNKLYRLFKYIQFYFPDNLGLFSCNKKISYILDIVWFLAVYSIAMGIAWKSFEYIIDNLGYYDILYVFWLGCITMLRVVILIIIATIIWVPIGVWIGMRPHIASKIQPFAQFLAAFPSNIFFPLVVSIIFYYDLNPNIWLSSLMILGTQWYILFNIIAGTSAFPNDFKEVVQSFHVTGWCRWRYVILPGIFPFYITGAITACGGAWNASIVSEVASWGNIYLRAMGLGAYIAESTETGNFPEVALGILVMCCFVLFLNIFLWRPLYRYSARHLRFS</sequence>
<protein>
    <submittedName>
        <fullName evidence="7">Sulfonate ABC transporter permease</fullName>
    </submittedName>
</protein>
<feature type="transmembrane region" description="Helical" evidence="5">
    <location>
        <begin position="496"/>
        <end position="518"/>
    </location>
</feature>
<dbReference type="PROSITE" id="PS50928">
    <property type="entry name" value="ABC_TM1"/>
    <property type="match status" value="2"/>
</dbReference>
<feature type="domain" description="ABC transmembrane type-1" evidence="6">
    <location>
        <begin position="65"/>
        <end position="264"/>
    </location>
</feature>
<dbReference type="EMBL" id="LVWB01000006">
    <property type="protein sequence ID" value="ONI59984.1"/>
    <property type="molecule type" value="Genomic_DNA"/>
</dbReference>
<feature type="transmembrane region" description="Helical" evidence="5">
    <location>
        <begin position="103"/>
        <end position="125"/>
    </location>
</feature>
<feature type="transmembrane region" description="Helical" evidence="5">
    <location>
        <begin position="237"/>
        <end position="255"/>
    </location>
</feature>
<feature type="transmembrane region" description="Helical" evidence="5">
    <location>
        <begin position="70"/>
        <end position="91"/>
    </location>
</feature>
<dbReference type="Gene3D" id="1.10.3720.10">
    <property type="entry name" value="MetI-like"/>
    <property type="match status" value="2"/>
</dbReference>
<evidence type="ECO:0000256" key="4">
    <source>
        <dbReference type="ARBA" id="ARBA00023136"/>
    </source>
</evidence>
<feature type="transmembrane region" description="Helical" evidence="5">
    <location>
        <begin position="131"/>
        <end position="148"/>
    </location>
</feature>
<comment type="caution">
    <text evidence="7">The sequence shown here is derived from an EMBL/GenBank/DDBJ whole genome shotgun (WGS) entry which is preliminary data.</text>
</comment>
<evidence type="ECO:0000313" key="8">
    <source>
        <dbReference type="Proteomes" id="UP000189542"/>
    </source>
</evidence>
<accession>A0A1V2N8I8</accession>
<keyword evidence="5" id="KW-0813">Transport</keyword>
<feature type="transmembrane region" description="Helical" evidence="5">
    <location>
        <begin position="204"/>
        <end position="231"/>
    </location>
</feature>
<gene>
    <name evidence="7" type="ORF">AYO25_01535</name>
</gene>
<evidence type="ECO:0000256" key="2">
    <source>
        <dbReference type="ARBA" id="ARBA00022692"/>
    </source>
</evidence>
<organism evidence="7 8">
    <name type="scientific">Candidatus Liberibacter solanacearum</name>
    <dbReference type="NCBI Taxonomy" id="556287"/>
    <lineage>
        <taxon>Bacteria</taxon>
        <taxon>Pseudomonadati</taxon>
        <taxon>Pseudomonadota</taxon>
        <taxon>Alphaproteobacteria</taxon>
        <taxon>Hyphomicrobiales</taxon>
        <taxon>Rhizobiaceae</taxon>
        <taxon>Liberibacter</taxon>
    </lineage>
</organism>
<feature type="transmembrane region" description="Helical" evidence="5">
    <location>
        <begin position="421"/>
        <end position="444"/>
    </location>
</feature>
<comment type="similarity">
    <text evidence="5">Belongs to the binding-protein-dependent transport system permease family.</text>
</comment>
<dbReference type="InterPro" id="IPR000515">
    <property type="entry name" value="MetI-like"/>
</dbReference>
<dbReference type="Pfam" id="PF00528">
    <property type="entry name" value="BPD_transp_1"/>
    <property type="match status" value="2"/>
</dbReference>
<feature type="transmembrane region" description="Helical" evidence="5">
    <location>
        <begin position="376"/>
        <end position="409"/>
    </location>
</feature>
<reference evidence="7 8" key="1">
    <citation type="journal article" date="2017" name="PLoS ONE">
        <title>Genomic sequence of 'Candidatus Liberibacter solanacearum' haplotype C and its comparison with haplotype A and B genomes.</title>
        <authorList>
            <person name="Wang J."/>
            <person name="Haapalainen M."/>
            <person name="Schott T."/>
            <person name="Thompson S.M."/>
            <person name="Smith G.R."/>
            <person name="Nissinen A.I."/>
            <person name="Pirhonen M."/>
        </authorList>
    </citation>
    <scope>NUCLEOTIDE SEQUENCE [LARGE SCALE GENOMIC DNA]</scope>
    <source>
        <strain evidence="7 8">FIN111</strain>
    </source>
</reference>
<proteinExistence type="inferred from homology"/>
<feature type="domain" description="ABC transmembrane type-1" evidence="6">
    <location>
        <begin position="387"/>
        <end position="573"/>
    </location>
</feature>
<feature type="transmembrane region" description="Helical" evidence="5">
    <location>
        <begin position="555"/>
        <end position="574"/>
    </location>
</feature>
<name>A0A1V2N8I8_9HYPH</name>
<evidence type="ECO:0000256" key="5">
    <source>
        <dbReference type="RuleBase" id="RU363032"/>
    </source>
</evidence>
<feature type="transmembrane region" description="Helical" evidence="5">
    <location>
        <begin position="342"/>
        <end position="364"/>
    </location>
</feature>
<dbReference type="Proteomes" id="UP000189542">
    <property type="component" value="Unassembled WGS sequence"/>
</dbReference>
<dbReference type="GO" id="GO:0055085">
    <property type="term" value="P:transmembrane transport"/>
    <property type="evidence" value="ECO:0007669"/>
    <property type="project" value="InterPro"/>
</dbReference>
<keyword evidence="3 5" id="KW-1133">Transmembrane helix</keyword>
<evidence type="ECO:0000313" key="7">
    <source>
        <dbReference type="EMBL" id="ONI59984.1"/>
    </source>
</evidence>
<dbReference type="GO" id="GO:0005886">
    <property type="term" value="C:plasma membrane"/>
    <property type="evidence" value="ECO:0007669"/>
    <property type="project" value="UniProtKB-SubCell"/>
</dbReference>
<keyword evidence="4 5" id="KW-0472">Membrane</keyword>
<dbReference type="SUPFAM" id="SSF161098">
    <property type="entry name" value="MetI-like"/>
    <property type="match status" value="2"/>
</dbReference>
<comment type="subcellular location">
    <subcellularLocation>
        <location evidence="1 5">Cell membrane</location>
        <topology evidence="1 5">Multi-pass membrane protein</topology>
    </subcellularLocation>
</comment>
<dbReference type="AlphaFoldDB" id="A0A1V2N8I8"/>
<dbReference type="PANTHER" id="PTHR42744:SF1">
    <property type="entry name" value="BINDING-PROTEIN-DEPENDENT TRANSPORT SYSTEMS INNER MEMBRANE COMPONENT"/>
    <property type="match status" value="1"/>
</dbReference>
<dbReference type="OrthoDB" id="9806809at2"/>
<dbReference type="CDD" id="cd06261">
    <property type="entry name" value="TM_PBP2"/>
    <property type="match status" value="2"/>
</dbReference>
<evidence type="ECO:0000256" key="1">
    <source>
        <dbReference type="ARBA" id="ARBA00004651"/>
    </source>
</evidence>
<evidence type="ECO:0000259" key="6">
    <source>
        <dbReference type="PROSITE" id="PS50928"/>
    </source>
</evidence>
<feature type="transmembrane region" description="Helical" evidence="5">
    <location>
        <begin position="20"/>
        <end position="39"/>
    </location>
</feature>
<feature type="transmembrane region" description="Helical" evidence="5">
    <location>
        <begin position="450"/>
        <end position="475"/>
    </location>
</feature>
<dbReference type="InterPro" id="IPR035906">
    <property type="entry name" value="MetI-like_sf"/>
</dbReference>
<dbReference type="PANTHER" id="PTHR42744">
    <property type="entry name" value="BINDING-PROTEIN-DEPENDENT TRANSPORT SYSTEMS INNER MEMBRANE COMPONENT"/>
    <property type="match status" value="1"/>
</dbReference>